<evidence type="ECO:0000256" key="1">
    <source>
        <dbReference type="SAM" id="MobiDB-lite"/>
    </source>
</evidence>
<sequence length="240" mass="23574">DPLSQIITGVTSPLGVSSLTQLLGIDAFIKPVMTAFGPVYQAISAVTLKPLSDFATSQYGPFINGSASRLLDLSRTLSEQSANLPGAPAQSAADTNAAAKQTTGAHRAENGGTPVSTLLARDTGVEEVQSTADAGRPAATDAPDAGSGTTAPPVTPAPAPVIDTPTQTPDPTPPAETPTAETPTVETPAAAAAAEEPTTAPEAAEPTAPTETAPSTSDSSATTDSTADAGGSDAGADQAA</sequence>
<dbReference type="Proteomes" id="UP000676853">
    <property type="component" value="Unassembled WGS sequence"/>
</dbReference>
<protein>
    <submittedName>
        <fullName evidence="2">Uncharacterized protein</fullName>
    </submittedName>
</protein>
<name>A0ABS5N9Z5_TSUPA</name>
<dbReference type="EMBL" id="JAGXOE010000011">
    <property type="protein sequence ID" value="MBS4101086.1"/>
    <property type="molecule type" value="Genomic_DNA"/>
</dbReference>
<organism evidence="2 3">
    <name type="scientific">Tsukamurella paurometabola</name>
    <name type="common">Corynebacterium paurometabolum</name>
    <dbReference type="NCBI Taxonomy" id="2061"/>
    <lineage>
        <taxon>Bacteria</taxon>
        <taxon>Bacillati</taxon>
        <taxon>Actinomycetota</taxon>
        <taxon>Actinomycetes</taxon>
        <taxon>Mycobacteriales</taxon>
        <taxon>Tsukamurellaceae</taxon>
        <taxon>Tsukamurella</taxon>
    </lineage>
</organism>
<reference evidence="2 3" key="1">
    <citation type="submission" date="2021-04" db="EMBL/GenBank/DDBJ databases">
        <title>Whole genome sequence analysis of a thiophenic sulfur metabolizing bacteria.</title>
        <authorList>
            <person name="Akhtar N."/>
            <person name="Akram J."/>
            <person name="Aslam A."/>
        </authorList>
    </citation>
    <scope>NUCLEOTIDE SEQUENCE [LARGE SCALE GENOMIC DNA]</scope>
    <source>
        <strain evidence="2 3">3OW</strain>
    </source>
</reference>
<keyword evidence="3" id="KW-1185">Reference proteome</keyword>
<feature type="compositionally biased region" description="Polar residues" evidence="1">
    <location>
        <begin position="92"/>
        <end position="104"/>
    </location>
</feature>
<evidence type="ECO:0000313" key="3">
    <source>
        <dbReference type="Proteomes" id="UP000676853"/>
    </source>
</evidence>
<comment type="caution">
    <text evidence="2">The sequence shown here is derived from an EMBL/GenBank/DDBJ whole genome shotgun (WGS) entry which is preliminary data.</text>
</comment>
<feature type="region of interest" description="Disordered" evidence="1">
    <location>
        <begin position="81"/>
        <end position="240"/>
    </location>
</feature>
<accession>A0ABS5N9Z5</accession>
<feature type="compositionally biased region" description="Low complexity" evidence="1">
    <location>
        <begin position="177"/>
        <end position="240"/>
    </location>
</feature>
<gene>
    <name evidence="2" type="ORF">KFZ73_07525</name>
</gene>
<feature type="non-terminal residue" evidence="2">
    <location>
        <position position="1"/>
    </location>
</feature>
<evidence type="ECO:0000313" key="2">
    <source>
        <dbReference type="EMBL" id="MBS4101086.1"/>
    </source>
</evidence>
<proteinExistence type="predicted"/>